<dbReference type="AlphaFoldDB" id="A0A5N4EG21"/>
<gene>
    <name evidence="1" type="ORF">Cadr_000001313</name>
</gene>
<name>A0A5N4EG21_CAMDR</name>
<reference evidence="1 2" key="1">
    <citation type="journal article" date="2019" name="Mol. Ecol. Resour.">
        <title>Improving Illumina assemblies with Hi-C and long reads: an example with the North African dromedary.</title>
        <authorList>
            <person name="Elbers J.P."/>
            <person name="Rogers M.F."/>
            <person name="Perelman P.L."/>
            <person name="Proskuryakova A.A."/>
            <person name="Serdyukova N.A."/>
            <person name="Johnson W.E."/>
            <person name="Horin P."/>
            <person name="Corander J."/>
            <person name="Murphy D."/>
            <person name="Burger P.A."/>
        </authorList>
    </citation>
    <scope>NUCLEOTIDE SEQUENCE [LARGE SCALE GENOMIC DNA]</scope>
    <source>
        <strain evidence="1">Drom800</strain>
        <tissue evidence="1">Blood</tissue>
    </source>
</reference>
<organism evidence="1 2">
    <name type="scientific">Camelus dromedarius</name>
    <name type="common">Dromedary</name>
    <name type="synonym">Arabian camel</name>
    <dbReference type="NCBI Taxonomy" id="9838"/>
    <lineage>
        <taxon>Eukaryota</taxon>
        <taxon>Metazoa</taxon>
        <taxon>Chordata</taxon>
        <taxon>Craniata</taxon>
        <taxon>Vertebrata</taxon>
        <taxon>Euteleostomi</taxon>
        <taxon>Mammalia</taxon>
        <taxon>Eutheria</taxon>
        <taxon>Laurasiatheria</taxon>
        <taxon>Artiodactyla</taxon>
        <taxon>Tylopoda</taxon>
        <taxon>Camelidae</taxon>
        <taxon>Camelus</taxon>
    </lineage>
</organism>
<evidence type="ECO:0000313" key="1">
    <source>
        <dbReference type="EMBL" id="KAB1281956.1"/>
    </source>
</evidence>
<proteinExistence type="predicted"/>
<protein>
    <submittedName>
        <fullName evidence="1">Uncharacterized protein</fullName>
    </submittedName>
</protein>
<dbReference type="EMBL" id="JWIN03000002">
    <property type="protein sequence ID" value="KAB1281956.1"/>
    <property type="molecule type" value="Genomic_DNA"/>
</dbReference>
<keyword evidence="2" id="KW-1185">Reference proteome</keyword>
<evidence type="ECO:0000313" key="2">
    <source>
        <dbReference type="Proteomes" id="UP000299084"/>
    </source>
</evidence>
<sequence length="131" mass="14207">MGQACCPPLSLPREVEVGPLRLLRSLIYIFCLFSHKLDVVHSLCFLFVSFRLTSEIGVLSPWFRDRVAVVTSTDGVDLPRCCAHPAVCYVCILVINGEPPPGCTAPSFRISSPLPCLHILGAPPPPPPRGS</sequence>
<accession>A0A5N4EG21</accession>
<comment type="caution">
    <text evidence="1">The sequence shown here is derived from an EMBL/GenBank/DDBJ whole genome shotgun (WGS) entry which is preliminary data.</text>
</comment>
<dbReference type="Proteomes" id="UP000299084">
    <property type="component" value="Unassembled WGS sequence"/>
</dbReference>